<reference evidence="1 2" key="1">
    <citation type="journal article" date="2012" name="Science">
        <title>The Paleozoic origin of enzymatic lignin decomposition reconstructed from 31 fungal genomes.</title>
        <authorList>
            <person name="Floudas D."/>
            <person name="Binder M."/>
            <person name="Riley R."/>
            <person name="Barry K."/>
            <person name="Blanchette R.A."/>
            <person name="Henrissat B."/>
            <person name="Martinez A.T."/>
            <person name="Otillar R."/>
            <person name="Spatafora J.W."/>
            <person name="Yadav J.S."/>
            <person name="Aerts A."/>
            <person name="Benoit I."/>
            <person name="Boyd A."/>
            <person name="Carlson A."/>
            <person name="Copeland A."/>
            <person name="Coutinho P.M."/>
            <person name="de Vries R.P."/>
            <person name="Ferreira P."/>
            <person name="Findley K."/>
            <person name="Foster B."/>
            <person name="Gaskell J."/>
            <person name="Glotzer D."/>
            <person name="Gorecki P."/>
            <person name="Heitman J."/>
            <person name="Hesse C."/>
            <person name="Hori C."/>
            <person name="Igarashi K."/>
            <person name="Jurgens J.A."/>
            <person name="Kallen N."/>
            <person name="Kersten P."/>
            <person name="Kohler A."/>
            <person name="Kuees U."/>
            <person name="Kumar T.K.A."/>
            <person name="Kuo A."/>
            <person name="LaButti K."/>
            <person name="Larrondo L.F."/>
            <person name="Lindquist E."/>
            <person name="Ling A."/>
            <person name="Lombard V."/>
            <person name="Lucas S."/>
            <person name="Lundell T."/>
            <person name="Martin R."/>
            <person name="McLaughlin D.J."/>
            <person name="Morgenstern I."/>
            <person name="Morin E."/>
            <person name="Murat C."/>
            <person name="Nagy L.G."/>
            <person name="Nolan M."/>
            <person name="Ohm R.A."/>
            <person name="Patyshakuliyeva A."/>
            <person name="Rokas A."/>
            <person name="Ruiz-Duenas F.J."/>
            <person name="Sabat G."/>
            <person name="Salamov A."/>
            <person name="Samejima M."/>
            <person name="Schmutz J."/>
            <person name="Slot J.C."/>
            <person name="St John F."/>
            <person name="Stenlid J."/>
            <person name="Sun H."/>
            <person name="Sun S."/>
            <person name="Syed K."/>
            <person name="Tsang A."/>
            <person name="Wiebenga A."/>
            <person name="Young D."/>
            <person name="Pisabarro A."/>
            <person name="Eastwood D.C."/>
            <person name="Martin F."/>
            <person name="Cullen D."/>
            <person name="Grigoriev I.V."/>
            <person name="Hibbett D.S."/>
        </authorList>
    </citation>
    <scope>NUCLEOTIDE SEQUENCE</scope>
    <source>
        <strain evidence="2">FP-58527</strain>
    </source>
</reference>
<evidence type="ECO:0000313" key="1">
    <source>
        <dbReference type="EMBL" id="EPT03259.1"/>
    </source>
</evidence>
<evidence type="ECO:0000313" key="2">
    <source>
        <dbReference type="Proteomes" id="UP000015241"/>
    </source>
</evidence>
<dbReference type="STRING" id="743788.S8EJ01"/>
<dbReference type="InParanoid" id="S8EJ01"/>
<dbReference type="Proteomes" id="UP000015241">
    <property type="component" value="Unassembled WGS sequence"/>
</dbReference>
<organism evidence="1 2">
    <name type="scientific">Fomitopsis schrenkii</name>
    <name type="common">Brown rot fungus</name>
    <dbReference type="NCBI Taxonomy" id="2126942"/>
    <lineage>
        <taxon>Eukaryota</taxon>
        <taxon>Fungi</taxon>
        <taxon>Dikarya</taxon>
        <taxon>Basidiomycota</taxon>
        <taxon>Agaricomycotina</taxon>
        <taxon>Agaricomycetes</taxon>
        <taxon>Polyporales</taxon>
        <taxon>Fomitopsis</taxon>
    </lineage>
</organism>
<dbReference type="OrthoDB" id="3031569at2759"/>
<keyword evidence="2" id="KW-1185">Reference proteome</keyword>
<name>S8EJ01_FOMSC</name>
<proteinExistence type="predicted"/>
<accession>S8EJ01</accession>
<feature type="non-terminal residue" evidence="1">
    <location>
        <position position="1"/>
    </location>
</feature>
<dbReference type="EMBL" id="KE504131">
    <property type="protein sequence ID" value="EPT03259.1"/>
    <property type="molecule type" value="Genomic_DNA"/>
</dbReference>
<gene>
    <name evidence="1" type="ORF">FOMPIDRAFT_1116580</name>
</gene>
<dbReference type="HOGENOM" id="CLU_044484_2_0_1"/>
<protein>
    <submittedName>
        <fullName evidence="1">Uncharacterized protein</fullName>
    </submittedName>
</protein>
<dbReference type="AlphaFoldDB" id="S8EJ01"/>
<sequence length="162" mass="18520">GRREVWALAESAWKTAGYEWPELTVEDVWGMAIHSRIILGMKKTTPHAARLWRILISESAHLIWRLGCERVIGHDDDPEWQHSKESVTAKWYINRPMRQDAMATSSRFGGVTLNKTLILKAWSDVLGDKLGLPEDWTKVRWVLVGMDPEIARVLFPGGRAPH</sequence>